<keyword evidence="7" id="KW-1185">Reference proteome</keyword>
<evidence type="ECO:0000256" key="2">
    <source>
        <dbReference type="ARBA" id="ARBA00022729"/>
    </source>
</evidence>
<dbReference type="GO" id="GO:0016020">
    <property type="term" value="C:membrane"/>
    <property type="evidence" value="ECO:0007669"/>
    <property type="project" value="UniProtKB-SubCell"/>
</dbReference>
<feature type="transmembrane region" description="Helical" evidence="5">
    <location>
        <begin position="228"/>
        <end position="247"/>
    </location>
</feature>
<dbReference type="InterPro" id="IPR015631">
    <property type="entry name" value="CD2/SLAM_rcpt"/>
</dbReference>
<sequence>MQPTQTINMDVLDYDIIIIIICLYLGPEHVFVEHGKDLLLDIKGSVALTQGADFFWRFNIIHIVAKSNYLNSVVFGTYKGRAKIFVQNNSLLLKNVQHSDSGDYIAIVSGEQNQRVAEYKVIVQVSPVNLTVDSVDSSSNSCNLTVTCSTVDSHISSRFRCDTQNCSHVENRKKAKPCSSTLIIYLQQDFIICNHSNQVSWKHKTEKITSYCKTLSGKNKRQSHKGSICIIFLSCIVFDVVFCFMFSTTDIPPNLSVAS</sequence>
<protein>
    <recommendedName>
        <fullName evidence="8">Immunoglobulin subtype domain-containing protein</fullName>
    </recommendedName>
</protein>
<keyword evidence="5" id="KW-1133">Transmembrane helix</keyword>
<reference evidence="6" key="2">
    <citation type="submission" date="2025-08" db="UniProtKB">
        <authorList>
            <consortium name="Ensembl"/>
        </authorList>
    </citation>
    <scope>IDENTIFICATION</scope>
</reference>
<evidence type="ECO:0000313" key="7">
    <source>
        <dbReference type="Proteomes" id="UP000265100"/>
    </source>
</evidence>
<dbReference type="Ensembl" id="ENSACLT00000006332.2">
    <property type="protein sequence ID" value="ENSACLP00000006191.2"/>
    <property type="gene ID" value="ENSACLG00000004170.2"/>
</dbReference>
<proteinExistence type="predicted"/>
<dbReference type="InterPro" id="IPR013783">
    <property type="entry name" value="Ig-like_fold"/>
</dbReference>
<dbReference type="PANTHER" id="PTHR12080:SF80">
    <property type="entry name" value="IMMUNOGLOBULIN V-SET DOMAIN-CONTAINING PROTEIN"/>
    <property type="match status" value="1"/>
</dbReference>
<organism evidence="6 7">
    <name type="scientific">Astatotilapia calliptera</name>
    <name type="common">Eastern happy</name>
    <name type="synonym">Chromis callipterus</name>
    <dbReference type="NCBI Taxonomy" id="8154"/>
    <lineage>
        <taxon>Eukaryota</taxon>
        <taxon>Metazoa</taxon>
        <taxon>Chordata</taxon>
        <taxon>Craniata</taxon>
        <taxon>Vertebrata</taxon>
        <taxon>Euteleostomi</taxon>
        <taxon>Actinopterygii</taxon>
        <taxon>Neopterygii</taxon>
        <taxon>Teleostei</taxon>
        <taxon>Neoteleostei</taxon>
        <taxon>Acanthomorphata</taxon>
        <taxon>Ovalentaria</taxon>
        <taxon>Cichlomorphae</taxon>
        <taxon>Cichliformes</taxon>
        <taxon>Cichlidae</taxon>
        <taxon>African cichlids</taxon>
        <taxon>Pseudocrenilabrinae</taxon>
        <taxon>Haplochromini</taxon>
        <taxon>Astatotilapia</taxon>
    </lineage>
</organism>
<dbReference type="Bgee" id="ENSACLG00000004170">
    <property type="expression patterns" value="Expressed in spleen and 1 other cell type or tissue"/>
</dbReference>
<evidence type="ECO:0000256" key="3">
    <source>
        <dbReference type="ARBA" id="ARBA00023136"/>
    </source>
</evidence>
<dbReference type="InterPro" id="IPR036179">
    <property type="entry name" value="Ig-like_dom_sf"/>
</dbReference>
<dbReference type="SUPFAM" id="SSF48726">
    <property type="entry name" value="Immunoglobulin"/>
    <property type="match status" value="1"/>
</dbReference>
<reference evidence="6" key="1">
    <citation type="submission" date="2018-05" db="EMBL/GenBank/DDBJ databases">
        <authorList>
            <person name="Datahose"/>
        </authorList>
    </citation>
    <scope>NUCLEOTIDE SEQUENCE</scope>
</reference>
<evidence type="ECO:0000313" key="6">
    <source>
        <dbReference type="Ensembl" id="ENSACLP00000006191.2"/>
    </source>
</evidence>
<dbReference type="GeneTree" id="ENSGT00960000186782"/>
<evidence type="ECO:0000256" key="5">
    <source>
        <dbReference type="SAM" id="Phobius"/>
    </source>
</evidence>
<reference evidence="6" key="3">
    <citation type="submission" date="2025-09" db="UniProtKB">
        <authorList>
            <consortium name="Ensembl"/>
        </authorList>
    </citation>
    <scope>IDENTIFICATION</scope>
</reference>
<comment type="subcellular location">
    <subcellularLocation>
        <location evidence="1">Membrane</location>
    </subcellularLocation>
</comment>
<dbReference type="STRING" id="8154.ENSACLP00000006191"/>
<keyword evidence="4" id="KW-0325">Glycoprotein</keyword>
<evidence type="ECO:0000256" key="4">
    <source>
        <dbReference type="ARBA" id="ARBA00023180"/>
    </source>
</evidence>
<keyword evidence="3 5" id="KW-0472">Membrane</keyword>
<keyword evidence="5" id="KW-0812">Transmembrane</keyword>
<evidence type="ECO:0008006" key="8">
    <source>
        <dbReference type="Google" id="ProtNLM"/>
    </source>
</evidence>
<evidence type="ECO:0000256" key="1">
    <source>
        <dbReference type="ARBA" id="ARBA00004370"/>
    </source>
</evidence>
<accession>A0A3P8NN00</accession>
<dbReference type="Gene3D" id="2.60.40.10">
    <property type="entry name" value="Immunoglobulins"/>
    <property type="match status" value="1"/>
</dbReference>
<dbReference type="Proteomes" id="UP000265100">
    <property type="component" value="Chromosome 18"/>
</dbReference>
<dbReference type="AlphaFoldDB" id="A0A3P8NN00"/>
<name>A0A3P8NN00_ASTCA</name>
<keyword evidence="2" id="KW-0732">Signal</keyword>
<dbReference type="OMA" id="IIHIVAK"/>
<dbReference type="PANTHER" id="PTHR12080">
    <property type="entry name" value="SIGNALING LYMPHOCYTIC ACTIVATION MOLECULE"/>
    <property type="match status" value="1"/>
</dbReference>